<dbReference type="OrthoDB" id="428029at2759"/>
<name>A0A0L0GES0_9EUKA</name>
<dbReference type="InterPro" id="IPR017946">
    <property type="entry name" value="PLC-like_Pdiesterase_TIM-brl"/>
</dbReference>
<dbReference type="PANTHER" id="PTHR13593">
    <property type="match status" value="1"/>
</dbReference>
<organism evidence="2 3">
    <name type="scientific">Sphaeroforma arctica JP610</name>
    <dbReference type="NCBI Taxonomy" id="667725"/>
    <lineage>
        <taxon>Eukaryota</taxon>
        <taxon>Ichthyosporea</taxon>
        <taxon>Ichthyophonida</taxon>
        <taxon>Sphaeroforma</taxon>
    </lineage>
</organism>
<dbReference type="GO" id="GO:0008081">
    <property type="term" value="F:phosphoric diester hydrolase activity"/>
    <property type="evidence" value="ECO:0007669"/>
    <property type="project" value="InterPro"/>
</dbReference>
<reference evidence="2 3" key="1">
    <citation type="submission" date="2011-02" db="EMBL/GenBank/DDBJ databases">
        <title>The Genome Sequence of Sphaeroforma arctica JP610.</title>
        <authorList>
            <consortium name="The Broad Institute Genome Sequencing Platform"/>
            <person name="Russ C."/>
            <person name="Cuomo C."/>
            <person name="Young S.K."/>
            <person name="Zeng Q."/>
            <person name="Gargeya S."/>
            <person name="Alvarado L."/>
            <person name="Berlin A."/>
            <person name="Chapman S.B."/>
            <person name="Chen Z."/>
            <person name="Freedman E."/>
            <person name="Gellesch M."/>
            <person name="Goldberg J."/>
            <person name="Griggs A."/>
            <person name="Gujja S."/>
            <person name="Heilman E."/>
            <person name="Heiman D."/>
            <person name="Howarth C."/>
            <person name="Mehta T."/>
            <person name="Neiman D."/>
            <person name="Pearson M."/>
            <person name="Roberts A."/>
            <person name="Saif S."/>
            <person name="Shea T."/>
            <person name="Shenoy N."/>
            <person name="Sisk P."/>
            <person name="Stolte C."/>
            <person name="Sykes S."/>
            <person name="White J."/>
            <person name="Yandava C."/>
            <person name="Burger G."/>
            <person name="Gray M.W."/>
            <person name="Holland P.W.H."/>
            <person name="King N."/>
            <person name="Lang F.B.F."/>
            <person name="Roger A.J."/>
            <person name="Ruiz-Trillo I."/>
            <person name="Haas B."/>
            <person name="Nusbaum C."/>
            <person name="Birren B."/>
        </authorList>
    </citation>
    <scope>NUCLEOTIDE SEQUENCE [LARGE SCALE GENOMIC DNA]</scope>
    <source>
        <strain evidence="2 3">JP610</strain>
    </source>
</reference>
<evidence type="ECO:0000313" key="3">
    <source>
        <dbReference type="Proteomes" id="UP000054560"/>
    </source>
</evidence>
<dbReference type="PROSITE" id="PS50007">
    <property type="entry name" value="PIPLC_X_DOMAIN"/>
    <property type="match status" value="1"/>
</dbReference>
<dbReference type="SUPFAM" id="SSF51695">
    <property type="entry name" value="PLC-like phosphodiesterases"/>
    <property type="match status" value="1"/>
</dbReference>
<evidence type="ECO:0000313" key="2">
    <source>
        <dbReference type="EMBL" id="KNC86763.1"/>
    </source>
</evidence>
<dbReference type="InterPro" id="IPR051057">
    <property type="entry name" value="PI-PLC_domain"/>
</dbReference>
<dbReference type="PANTHER" id="PTHR13593:SF113">
    <property type="entry name" value="SI:DKEY-266F7.9"/>
    <property type="match status" value="1"/>
</dbReference>
<gene>
    <name evidence="2" type="ORF">SARC_01097</name>
</gene>
<evidence type="ECO:0000256" key="1">
    <source>
        <dbReference type="SAM" id="MobiDB-lite"/>
    </source>
</evidence>
<dbReference type="Gene3D" id="3.20.20.190">
    <property type="entry name" value="Phosphatidylinositol (PI) phosphodiesterase"/>
    <property type="match status" value="1"/>
</dbReference>
<dbReference type="GeneID" id="25901601"/>
<feature type="compositionally biased region" description="Basic and acidic residues" evidence="1">
    <location>
        <begin position="116"/>
        <end position="136"/>
    </location>
</feature>
<keyword evidence="3" id="KW-1185">Reference proteome</keyword>
<dbReference type="EMBL" id="KQ241637">
    <property type="protein sequence ID" value="KNC86763.1"/>
    <property type="molecule type" value="Genomic_DNA"/>
</dbReference>
<dbReference type="RefSeq" id="XP_014160665.1">
    <property type="nucleotide sequence ID" value="XM_014305190.1"/>
</dbReference>
<feature type="region of interest" description="Disordered" evidence="1">
    <location>
        <begin position="103"/>
        <end position="155"/>
    </location>
</feature>
<accession>A0A0L0GES0</accession>
<sequence>MEVHTGHLTTRSLLNLTLPGAHNAGNTLLLNQNRMYQPGSQWDDFKDYIAATRGADSVSKVTEGRFHSANLRWNVNHHEGFKEQLKGGIRYFHLKLCHLGSQSQTQPDVSADAEEGEVREGQMESARRRRVEGSEDRESEEQPDAEKKQTGGTNSWYGTLDTSQIYHCHRGYTGMSLVDMFDILGEFLLSHPKEAVVLGFNDLSGFDASQEENLAKFISQRFYEILVRDWSRMTRTSLHVLYQTDERLGVFYGPQLETYPHGIIPSSGHLQESWDKDIGSSGDLEAYSEWVAEDLGKYASQHSHFYVTQNNPNNNVNATFDAVYDRITGETTYHKSARSEEADDQNANSTLIGFSYVNPNSGLPYASLYEWEYEYMRNLPTFMFRELSQHDHIMVNAISTDFMHAARTVELCLYLMRIHS</sequence>
<proteinExistence type="predicted"/>
<dbReference type="GO" id="GO:0006629">
    <property type="term" value="P:lipid metabolic process"/>
    <property type="evidence" value="ECO:0007669"/>
    <property type="project" value="InterPro"/>
</dbReference>
<protein>
    <submittedName>
        <fullName evidence="2">Uncharacterized protein</fullName>
    </submittedName>
</protein>
<dbReference type="AlphaFoldDB" id="A0A0L0GES0"/>
<dbReference type="Proteomes" id="UP000054560">
    <property type="component" value="Unassembled WGS sequence"/>
</dbReference>